<evidence type="ECO:0000256" key="1">
    <source>
        <dbReference type="ARBA" id="ARBA00004141"/>
    </source>
</evidence>
<comment type="subcellular location">
    <subcellularLocation>
        <location evidence="5">Cell membrane</location>
        <topology evidence="5">Multi-pass membrane protein</topology>
    </subcellularLocation>
    <subcellularLocation>
        <location evidence="1">Membrane</location>
        <topology evidence="1">Multi-pass membrane protein</topology>
    </subcellularLocation>
</comment>
<protein>
    <recommendedName>
        <fullName evidence="5">Probable membrane transporter protein</fullName>
    </recommendedName>
</protein>
<dbReference type="EMBL" id="PNIN01000063">
    <property type="protein sequence ID" value="PMP69765.1"/>
    <property type="molecule type" value="Genomic_DNA"/>
</dbReference>
<name>A0A2J6WHC2_9BACT</name>
<dbReference type="InterPro" id="IPR002781">
    <property type="entry name" value="TM_pro_TauE-like"/>
</dbReference>
<reference evidence="6 7" key="1">
    <citation type="submission" date="2018-01" db="EMBL/GenBank/DDBJ databases">
        <title>Metagenomic assembled genomes from two thermal pools in the Uzon Caldera, Kamchatka, Russia.</title>
        <authorList>
            <person name="Wilkins L."/>
            <person name="Ettinger C."/>
        </authorList>
    </citation>
    <scope>NUCLEOTIDE SEQUENCE [LARGE SCALE GENOMIC DNA]</scope>
    <source>
        <strain evidence="6">ZAV-05</strain>
    </source>
</reference>
<feature type="transmembrane region" description="Helical" evidence="5">
    <location>
        <begin position="98"/>
        <end position="115"/>
    </location>
</feature>
<evidence type="ECO:0000256" key="4">
    <source>
        <dbReference type="ARBA" id="ARBA00023136"/>
    </source>
</evidence>
<organism evidence="6 7">
    <name type="scientific">Calditerrivibrio nitroreducens</name>
    <dbReference type="NCBI Taxonomy" id="477976"/>
    <lineage>
        <taxon>Bacteria</taxon>
        <taxon>Pseudomonadati</taxon>
        <taxon>Deferribacterota</taxon>
        <taxon>Deferribacteres</taxon>
        <taxon>Deferribacterales</taxon>
        <taxon>Calditerrivibrionaceae</taxon>
    </lineage>
</organism>
<dbReference type="GO" id="GO:0005886">
    <property type="term" value="C:plasma membrane"/>
    <property type="evidence" value="ECO:0007669"/>
    <property type="project" value="UniProtKB-SubCell"/>
</dbReference>
<keyword evidence="3 5" id="KW-1133">Transmembrane helix</keyword>
<gene>
    <name evidence="6" type="ORF">C0187_06375</name>
</gene>
<comment type="similarity">
    <text evidence="5">Belongs to the 4-toluene sulfonate uptake permease (TSUP) (TC 2.A.102) family.</text>
</comment>
<sequence>MEIILLVAIGIIAGFLGALLGIGGGSIIVPILVTFLHYPMHTAVAIGLLTIVATSVSVAHVNILKGLVNLELSLILEFLTVIASIVGGFIGNKLDNNTLQIIFGIILSIISLIYIKESIRPKIESNIIKDKNSFFYDEYYDFDLKKYVGYSPINIIKTMIVSIMAGTFSGMLGIGGGILKVPAMNLLSKIPIKVAIATSNYMIGITAASGSIPYIIHGKISPAASIYMIVGVIFGSKVALIKFDKIKDKKLKILFGLFLIFVSLNMLYKGLMR</sequence>
<comment type="caution">
    <text evidence="6">The sequence shown here is derived from an EMBL/GenBank/DDBJ whole genome shotgun (WGS) entry which is preliminary data.</text>
</comment>
<feature type="transmembrane region" description="Helical" evidence="5">
    <location>
        <begin position="253"/>
        <end position="271"/>
    </location>
</feature>
<evidence type="ECO:0000256" key="5">
    <source>
        <dbReference type="RuleBase" id="RU363041"/>
    </source>
</evidence>
<dbReference type="InterPro" id="IPR051598">
    <property type="entry name" value="TSUP/Inactive_protease-like"/>
</dbReference>
<feature type="transmembrane region" description="Helical" evidence="5">
    <location>
        <begin position="194"/>
        <end position="216"/>
    </location>
</feature>
<dbReference type="PANTHER" id="PTHR43701:SF2">
    <property type="entry name" value="MEMBRANE TRANSPORTER PROTEIN YJNA-RELATED"/>
    <property type="match status" value="1"/>
</dbReference>
<dbReference type="Pfam" id="PF01925">
    <property type="entry name" value="TauE"/>
    <property type="match status" value="1"/>
</dbReference>
<keyword evidence="4 5" id="KW-0472">Membrane</keyword>
<dbReference type="Proteomes" id="UP000242881">
    <property type="component" value="Unassembled WGS sequence"/>
</dbReference>
<evidence type="ECO:0000256" key="3">
    <source>
        <dbReference type="ARBA" id="ARBA00022989"/>
    </source>
</evidence>
<dbReference type="AlphaFoldDB" id="A0A2J6WHC2"/>
<keyword evidence="5" id="KW-1003">Cell membrane</keyword>
<feature type="transmembrane region" description="Helical" evidence="5">
    <location>
        <begin position="70"/>
        <end position="91"/>
    </location>
</feature>
<feature type="transmembrane region" description="Helical" evidence="5">
    <location>
        <begin position="222"/>
        <end position="241"/>
    </location>
</feature>
<feature type="transmembrane region" description="Helical" evidence="5">
    <location>
        <begin position="43"/>
        <end position="64"/>
    </location>
</feature>
<accession>A0A2J6WHC2</accession>
<dbReference type="RefSeq" id="WP_424606094.1">
    <property type="nucleotide sequence ID" value="NZ_JBNAVA010000011.1"/>
</dbReference>
<feature type="transmembrane region" description="Helical" evidence="5">
    <location>
        <begin position="6"/>
        <end position="36"/>
    </location>
</feature>
<proteinExistence type="inferred from homology"/>
<evidence type="ECO:0000313" key="7">
    <source>
        <dbReference type="Proteomes" id="UP000242881"/>
    </source>
</evidence>
<dbReference type="PANTHER" id="PTHR43701">
    <property type="entry name" value="MEMBRANE TRANSPORTER PROTEIN MJ0441-RELATED"/>
    <property type="match status" value="1"/>
</dbReference>
<evidence type="ECO:0000256" key="2">
    <source>
        <dbReference type="ARBA" id="ARBA00022692"/>
    </source>
</evidence>
<evidence type="ECO:0000313" key="6">
    <source>
        <dbReference type="EMBL" id="PMP69765.1"/>
    </source>
</evidence>
<keyword evidence="2 5" id="KW-0812">Transmembrane</keyword>
<feature type="transmembrane region" description="Helical" evidence="5">
    <location>
        <begin position="159"/>
        <end position="182"/>
    </location>
</feature>